<evidence type="ECO:0000313" key="2">
    <source>
        <dbReference type="EMBL" id="TFK57538.1"/>
    </source>
</evidence>
<keyword evidence="3" id="KW-1185">Reference proteome</keyword>
<name>A0A5C3NMY6_9AGAM</name>
<proteinExistence type="predicted"/>
<dbReference type="AlphaFoldDB" id="A0A5C3NMY6"/>
<feature type="compositionally biased region" description="Polar residues" evidence="1">
    <location>
        <begin position="91"/>
        <end position="107"/>
    </location>
</feature>
<dbReference type="Proteomes" id="UP000305948">
    <property type="component" value="Unassembled WGS sequence"/>
</dbReference>
<feature type="region of interest" description="Disordered" evidence="1">
    <location>
        <begin position="89"/>
        <end position="109"/>
    </location>
</feature>
<organism evidence="2 3">
    <name type="scientific">Heliocybe sulcata</name>
    <dbReference type="NCBI Taxonomy" id="5364"/>
    <lineage>
        <taxon>Eukaryota</taxon>
        <taxon>Fungi</taxon>
        <taxon>Dikarya</taxon>
        <taxon>Basidiomycota</taxon>
        <taxon>Agaricomycotina</taxon>
        <taxon>Agaricomycetes</taxon>
        <taxon>Gloeophyllales</taxon>
        <taxon>Gloeophyllaceae</taxon>
        <taxon>Heliocybe</taxon>
    </lineage>
</organism>
<dbReference type="EMBL" id="ML213503">
    <property type="protein sequence ID" value="TFK57538.1"/>
    <property type="molecule type" value="Genomic_DNA"/>
</dbReference>
<reference evidence="2 3" key="1">
    <citation type="journal article" date="2019" name="Nat. Ecol. Evol.">
        <title>Megaphylogeny resolves global patterns of mushroom evolution.</title>
        <authorList>
            <person name="Varga T."/>
            <person name="Krizsan K."/>
            <person name="Foldi C."/>
            <person name="Dima B."/>
            <person name="Sanchez-Garcia M."/>
            <person name="Sanchez-Ramirez S."/>
            <person name="Szollosi G.J."/>
            <person name="Szarkandi J.G."/>
            <person name="Papp V."/>
            <person name="Albert L."/>
            <person name="Andreopoulos W."/>
            <person name="Angelini C."/>
            <person name="Antonin V."/>
            <person name="Barry K.W."/>
            <person name="Bougher N.L."/>
            <person name="Buchanan P."/>
            <person name="Buyck B."/>
            <person name="Bense V."/>
            <person name="Catcheside P."/>
            <person name="Chovatia M."/>
            <person name="Cooper J."/>
            <person name="Damon W."/>
            <person name="Desjardin D."/>
            <person name="Finy P."/>
            <person name="Geml J."/>
            <person name="Haridas S."/>
            <person name="Hughes K."/>
            <person name="Justo A."/>
            <person name="Karasinski D."/>
            <person name="Kautmanova I."/>
            <person name="Kiss B."/>
            <person name="Kocsube S."/>
            <person name="Kotiranta H."/>
            <person name="LaButti K.M."/>
            <person name="Lechner B.E."/>
            <person name="Liimatainen K."/>
            <person name="Lipzen A."/>
            <person name="Lukacs Z."/>
            <person name="Mihaltcheva S."/>
            <person name="Morgado L.N."/>
            <person name="Niskanen T."/>
            <person name="Noordeloos M.E."/>
            <person name="Ohm R.A."/>
            <person name="Ortiz-Santana B."/>
            <person name="Ovrebo C."/>
            <person name="Racz N."/>
            <person name="Riley R."/>
            <person name="Savchenko A."/>
            <person name="Shiryaev A."/>
            <person name="Soop K."/>
            <person name="Spirin V."/>
            <person name="Szebenyi C."/>
            <person name="Tomsovsky M."/>
            <person name="Tulloss R.E."/>
            <person name="Uehling J."/>
            <person name="Grigoriev I.V."/>
            <person name="Vagvolgyi C."/>
            <person name="Papp T."/>
            <person name="Martin F.M."/>
            <person name="Miettinen O."/>
            <person name="Hibbett D.S."/>
            <person name="Nagy L.G."/>
        </authorList>
    </citation>
    <scope>NUCLEOTIDE SEQUENCE [LARGE SCALE GENOMIC DNA]</scope>
    <source>
        <strain evidence="2 3">OMC1185</strain>
    </source>
</reference>
<evidence type="ECO:0000256" key="1">
    <source>
        <dbReference type="SAM" id="MobiDB-lite"/>
    </source>
</evidence>
<protein>
    <submittedName>
        <fullName evidence="2">Uncharacterized protein</fullName>
    </submittedName>
</protein>
<accession>A0A5C3NMY6</accession>
<feature type="region of interest" description="Disordered" evidence="1">
    <location>
        <begin position="1"/>
        <end position="28"/>
    </location>
</feature>
<gene>
    <name evidence="2" type="ORF">OE88DRAFT_146383</name>
</gene>
<feature type="compositionally biased region" description="Polar residues" evidence="1">
    <location>
        <begin position="16"/>
        <end position="27"/>
    </location>
</feature>
<sequence length="167" mass="18434">MARPPVQPLRRKGPRINNSPSSMKSTIGSLRRLRSPGLSLRTTSAFCLSQLRLNFGPQDAYAPSGYPYGQLLPSLSLTLIHETPTLPRATLTDNRSMPSLPPTSNRKTPMLPRAILTDKFHLLPSSTSVHKTPTLPRATLTDDRRLCLPLTLTIPFKTCLRSPGLQL</sequence>
<evidence type="ECO:0000313" key="3">
    <source>
        <dbReference type="Proteomes" id="UP000305948"/>
    </source>
</evidence>